<reference evidence="2" key="1">
    <citation type="submission" date="2021-01" db="EMBL/GenBank/DDBJ databases">
        <authorList>
            <consortium name="Genoscope - CEA"/>
            <person name="William W."/>
        </authorList>
    </citation>
    <scope>NUCLEOTIDE SEQUENCE</scope>
</reference>
<proteinExistence type="predicted"/>
<evidence type="ECO:0000313" key="2">
    <source>
        <dbReference type="EMBL" id="CAD8149393.1"/>
    </source>
</evidence>
<organism evidence="2 3">
    <name type="scientific">Paramecium octaurelia</name>
    <dbReference type="NCBI Taxonomy" id="43137"/>
    <lineage>
        <taxon>Eukaryota</taxon>
        <taxon>Sar</taxon>
        <taxon>Alveolata</taxon>
        <taxon>Ciliophora</taxon>
        <taxon>Intramacronucleata</taxon>
        <taxon>Oligohymenophorea</taxon>
        <taxon>Peniculida</taxon>
        <taxon>Parameciidae</taxon>
        <taxon>Paramecium</taxon>
    </lineage>
</organism>
<keyword evidence="1" id="KW-1133">Transmembrane helix</keyword>
<keyword evidence="1" id="KW-0812">Transmembrane</keyword>
<feature type="transmembrane region" description="Helical" evidence="1">
    <location>
        <begin position="6"/>
        <end position="29"/>
    </location>
</feature>
<evidence type="ECO:0000256" key="1">
    <source>
        <dbReference type="SAM" id="Phobius"/>
    </source>
</evidence>
<keyword evidence="1" id="KW-0472">Membrane</keyword>
<gene>
    <name evidence="2" type="ORF">POCTA_138.1.T0220208</name>
</gene>
<keyword evidence="3" id="KW-1185">Reference proteome</keyword>
<name>A0A8S1TBC1_PAROT</name>
<accession>A0A8S1TBC1</accession>
<dbReference type="AlphaFoldDB" id="A0A8S1TBC1"/>
<comment type="caution">
    <text evidence="2">The sequence shown here is derived from an EMBL/GenBank/DDBJ whole genome shotgun (WGS) entry which is preliminary data.</text>
</comment>
<evidence type="ECO:0000313" key="3">
    <source>
        <dbReference type="Proteomes" id="UP000683925"/>
    </source>
</evidence>
<protein>
    <submittedName>
        <fullName evidence="2">Uncharacterized protein</fullName>
    </submittedName>
</protein>
<dbReference type="Proteomes" id="UP000683925">
    <property type="component" value="Unassembled WGS sequence"/>
</dbReference>
<dbReference type="EMBL" id="CAJJDP010000022">
    <property type="protein sequence ID" value="CAD8149393.1"/>
    <property type="molecule type" value="Genomic_DNA"/>
</dbReference>
<sequence length="310" mass="37672">MSINRIAYGLLSFDQLLIAFWNGFLIRFWNSNQRSNLKIIFKLLQRLRLSLRLTFYPSNYWCLKQFFQIPNHTQCLYIHNQLEFRWDLISKINYLKIQFYLQILLYIQERSSKSFLVIGNFLSQNSNEFYLLNFQTILISQRIHLLLIIESQYREDSRDHPLDQLHQPRCYPILEYLQSFNEFQDNFELVLYQYDYQKLVRSRFFQLSKHVNKLAKLRFICKKFAECINCNASIQNNLKQYCFQNYQDNTIIRKIVLQKLKPEFDTGSSFIENLIPILIQKNPMIKQLEKTILEITIIWFGKYSHPDYTR</sequence>